<accession>A0A1X7HCX7</accession>
<gene>
    <name evidence="1" type="ORF">SAMN02982917_5690</name>
</gene>
<protein>
    <submittedName>
        <fullName evidence="1">Uncharacterized protein</fullName>
    </submittedName>
</protein>
<organism evidence="1 2">
    <name type="scientific">Azospirillum oryzae</name>
    <dbReference type="NCBI Taxonomy" id="286727"/>
    <lineage>
        <taxon>Bacteria</taxon>
        <taxon>Pseudomonadati</taxon>
        <taxon>Pseudomonadota</taxon>
        <taxon>Alphaproteobacteria</taxon>
        <taxon>Rhodospirillales</taxon>
        <taxon>Azospirillaceae</taxon>
        <taxon>Azospirillum</taxon>
    </lineage>
</organism>
<name>A0A1X7HCX7_9PROT</name>
<reference evidence="1 2" key="1">
    <citation type="submission" date="2017-04" db="EMBL/GenBank/DDBJ databases">
        <authorList>
            <person name="Afonso C.L."/>
            <person name="Miller P.J."/>
            <person name="Scott M.A."/>
            <person name="Spackman E."/>
            <person name="Goraichik I."/>
            <person name="Dimitrov K.M."/>
            <person name="Suarez D.L."/>
            <person name="Swayne D.E."/>
        </authorList>
    </citation>
    <scope>NUCLEOTIDE SEQUENCE [LARGE SCALE GENOMIC DNA]</scope>
    <source>
        <strain evidence="1 2">A2P</strain>
    </source>
</reference>
<evidence type="ECO:0000313" key="2">
    <source>
        <dbReference type="Proteomes" id="UP000192936"/>
    </source>
</evidence>
<dbReference type="Proteomes" id="UP000192936">
    <property type="component" value="Unassembled WGS sequence"/>
</dbReference>
<evidence type="ECO:0000313" key="1">
    <source>
        <dbReference type="EMBL" id="SMF84191.1"/>
    </source>
</evidence>
<sequence length="57" mass="6445">MARRPAPVAHYSDVTPELQRERAIYRAEIVHRPAMAAPSILHSNIGGHNWLMQPDSE</sequence>
<dbReference type="EMBL" id="FXAK01000007">
    <property type="protein sequence ID" value="SMF84191.1"/>
    <property type="molecule type" value="Genomic_DNA"/>
</dbReference>
<proteinExistence type="predicted"/>
<dbReference type="AlphaFoldDB" id="A0A1X7HCX7"/>